<evidence type="ECO:0000313" key="2">
    <source>
        <dbReference type="EMBL" id="GBG75253.1"/>
    </source>
</evidence>
<gene>
    <name evidence="2" type="ORF">CBR_g19887</name>
</gene>
<dbReference type="Gramene" id="GBG75253">
    <property type="protein sequence ID" value="GBG75253"/>
    <property type="gene ID" value="CBR_g19887"/>
</dbReference>
<reference evidence="2 3" key="1">
    <citation type="journal article" date="2018" name="Cell">
        <title>The Chara Genome: Secondary Complexity and Implications for Plant Terrestrialization.</title>
        <authorList>
            <person name="Nishiyama T."/>
            <person name="Sakayama H."/>
            <person name="Vries J.D."/>
            <person name="Buschmann H."/>
            <person name="Saint-Marcoux D."/>
            <person name="Ullrich K.K."/>
            <person name="Haas F.B."/>
            <person name="Vanderstraeten L."/>
            <person name="Becker D."/>
            <person name="Lang D."/>
            <person name="Vosolsobe S."/>
            <person name="Rombauts S."/>
            <person name="Wilhelmsson P.K.I."/>
            <person name="Janitza P."/>
            <person name="Kern R."/>
            <person name="Heyl A."/>
            <person name="Rumpler F."/>
            <person name="Villalobos L.I.A.C."/>
            <person name="Clay J.M."/>
            <person name="Skokan R."/>
            <person name="Toyoda A."/>
            <person name="Suzuki Y."/>
            <person name="Kagoshima H."/>
            <person name="Schijlen E."/>
            <person name="Tajeshwar N."/>
            <person name="Catarino B."/>
            <person name="Hetherington A.J."/>
            <person name="Saltykova A."/>
            <person name="Bonnot C."/>
            <person name="Breuninger H."/>
            <person name="Symeonidi A."/>
            <person name="Radhakrishnan G.V."/>
            <person name="Van Nieuwerburgh F."/>
            <person name="Deforce D."/>
            <person name="Chang C."/>
            <person name="Karol K.G."/>
            <person name="Hedrich R."/>
            <person name="Ulvskov P."/>
            <person name="Glockner G."/>
            <person name="Delwiche C.F."/>
            <person name="Petrasek J."/>
            <person name="Van de Peer Y."/>
            <person name="Friml J."/>
            <person name="Beilby M."/>
            <person name="Dolan L."/>
            <person name="Kohara Y."/>
            <person name="Sugano S."/>
            <person name="Fujiyama A."/>
            <person name="Delaux P.-M."/>
            <person name="Quint M."/>
            <person name="TheiBen G."/>
            <person name="Hagemann M."/>
            <person name="Harholt J."/>
            <person name="Dunand C."/>
            <person name="Zachgo S."/>
            <person name="Langdale J."/>
            <person name="Maumus F."/>
            <person name="Straeten D.V.D."/>
            <person name="Gould S.B."/>
            <person name="Rensing S.A."/>
        </authorList>
    </citation>
    <scope>NUCLEOTIDE SEQUENCE [LARGE SCALE GENOMIC DNA]</scope>
    <source>
        <strain evidence="2 3">S276</strain>
    </source>
</reference>
<name>A0A388KZ69_CHABU</name>
<keyword evidence="3" id="KW-1185">Reference proteome</keyword>
<protein>
    <submittedName>
        <fullName evidence="2">Uncharacterized protein</fullName>
    </submittedName>
</protein>
<proteinExistence type="predicted"/>
<feature type="region of interest" description="Disordered" evidence="1">
    <location>
        <begin position="228"/>
        <end position="255"/>
    </location>
</feature>
<organism evidence="2 3">
    <name type="scientific">Chara braunii</name>
    <name type="common">Braun's stonewort</name>
    <dbReference type="NCBI Taxonomy" id="69332"/>
    <lineage>
        <taxon>Eukaryota</taxon>
        <taxon>Viridiplantae</taxon>
        <taxon>Streptophyta</taxon>
        <taxon>Charophyceae</taxon>
        <taxon>Charales</taxon>
        <taxon>Characeae</taxon>
        <taxon>Chara</taxon>
    </lineage>
</organism>
<evidence type="ECO:0000256" key="1">
    <source>
        <dbReference type="SAM" id="MobiDB-lite"/>
    </source>
</evidence>
<evidence type="ECO:0000313" key="3">
    <source>
        <dbReference type="Proteomes" id="UP000265515"/>
    </source>
</evidence>
<comment type="caution">
    <text evidence="2">The sequence shown here is derived from an EMBL/GenBank/DDBJ whole genome shotgun (WGS) entry which is preliminary data.</text>
</comment>
<dbReference type="EMBL" id="BFEA01000221">
    <property type="protein sequence ID" value="GBG75253.1"/>
    <property type="molecule type" value="Genomic_DNA"/>
</dbReference>
<dbReference type="Proteomes" id="UP000265515">
    <property type="component" value="Unassembled WGS sequence"/>
</dbReference>
<accession>A0A388KZ69</accession>
<sequence length="255" mass="28157">MCRVSVGGETVGIREEEGHGALGLRNFAVPSIAFVVRVRCAWALRTELCTVRMVNCALVFESEIVAECTAACRNTCLSVGSRTTVLRWDCGGVSTWGELRHRTCVGVHTRATMDIQVAVRGRVLGCTITCYEMRDRRGEDDGRVYDFVKPTTSREVRQYEVDADGQTVLYASLCLGFEDDVLCEAVGHVAKVGRAIPNRWDGGVDVLADIVDLLICNIADEFEDRKTDDADFRVQPDPPLHDRPGLGGDIRKMDD</sequence>
<dbReference type="AlphaFoldDB" id="A0A388KZ69"/>